<feature type="region of interest" description="Disordered" evidence="1">
    <location>
        <begin position="1334"/>
        <end position="1362"/>
    </location>
</feature>
<dbReference type="PANTHER" id="PTHR34536">
    <property type="entry name" value="DENTIN SIALOPHOSPHOPROTEIN-LIKE PROTEIN"/>
    <property type="match status" value="1"/>
</dbReference>
<dbReference type="Proteomes" id="UP001552299">
    <property type="component" value="Unassembled WGS sequence"/>
</dbReference>
<name>A0ABD0UK82_DENTH</name>
<comment type="caution">
    <text evidence="3">The sequence shown here is derived from an EMBL/GenBank/DDBJ whole genome shotgun (WGS) entry which is preliminary data.</text>
</comment>
<feature type="region of interest" description="Disordered" evidence="1">
    <location>
        <begin position="271"/>
        <end position="295"/>
    </location>
</feature>
<evidence type="ECO:0000313" key="4">
    <source>
        <dbReference type="Proteomes" id="UP001552299"/>
    </source>
</evidence>
<dbReference type="PANTHER" id="PTHR34536:SF6">
    <property type="entry name" value="DENTIN SIALOPHOSPHOPROTEIN-LIKE PROTEIN"/>
    <property type="match status" value="1"/>
</dbReference>
<feature type="chain" id="PRO_5044777124" evidence="2">
    <location>
        <begin position="21"/>
        <end position="1505"/>
    </location>
</feature>
<accession>A0ABD0UK82</accession>
<sequence length="1505" mass="166677">MIKPAYGILVIAATWNLASPFSPTIQICTCNKRIASSLEYPEGQENPKSCKSCGGIISVGKLGGLSRRTWSTMGPEFSGVIDPQLKWKTSSNGKPRALRRARTFTQDDGRKFTAKNKEDIKDFFDEASKKEEDMLVLESEKFGVSVLGRRFSDNLESVPIKKRRFSLLPQSTSHILSSSGFHDHSHGRCLALFQNNQVSLKQDESGVYSSKSSADEKACLADIDEHLDDSADFSGISILAAAACYSSIENGLMDAKGPTVKGHSFEENSSSLRFSESLEGRGHPSQPELGSIPKPSVVTSAAGEALGRETGQVKFDGCKEEHSVGSLQKFSRKRNSVPSRDDRLHWDLNKVMDVWESQSDGFSNSDLLDTYVKSNDSHDIDHRCQGLGQDEAGFGIDKVGLKAADNQNITCCFEKMDRKHASAVADCNEGKYGSPETQVCEPLPEECHFNDAKVTVANAPEKTNPAGGGEKSYVFTRNTYPIEGIAQSDKVLSTKVVDVSDKDKYETDNVNFSVEVDTHNTLPSLISAGNATLGLTMNASDPFSEDKNVNEMFHGDSLSIATLDSCNDHSGECHPAYLGKRNQLRSPRAEKHQSVLADVVSITSQKSPAGQLDQGTSGIIILGDEKISQVSLDGSSSKSMTTYGVLADETAYIDEFREAYANSNQSIVHFNFRGISVNEHLLSRNTCINQYKESSADLKVDECKSNILSGECLNASTAVPVHHTSPKFPNSISEGSMLERNGIPLADDILISHEEYTTPVDGHVRRSVKDSLEDHFDSGHFSDPCPVDTDHAIGLEKFEFLGEDDSQYEDGELRESVLNSWGEDGVEELETEHVDYGSDCREADFFEADSDFCSQSDLVVVTTECKHEGKLVSTFSDGDRLRVTEDDLQPKCFQTHSLIKDASNVSYGEGDARENLDVIDASELPARDENRLLNSNIPTDRSDDDPGKSSQPDSSRMKSSGWDKLPRREDAAVDSPWKHDSATVTASVNVEYAGKKAVSSLKRDSYSRLERSKSSEASCRKEVSYTMENKKLDHFDLNAERSTNGSRSIGRNRLPFRSHGRGRVECWVGSPDHHGSCRFDTSGYYSSPNFAPTGARNAAAAAVAKVESNGFVVAPDGTIVRAGSTGSGPNFSGRSTNSSSHLQSTRRGSTMESDGAFDMSSEPSNSAREVSPDRCFNVGRGRPSRHGSRFISLGHRNMYQAPMLDRRIDSIPLQHPSSRRQQSFSPHRRPIHFSREHTRSPSRSKTRSPHTWTSPRGRDNGRISGVHDARRQSRSPQNFKTQRRMPRPRSPQRQGILAEELASYAPSSRSHSSPPPPHASRWFDSERILQGHFREHEPRCPTGRSSPARIFSQSNRLDHIDSRGRVKPDEYYQPVYSERFHEYAGYGWGSKHDSRDDGSKGRSNRYELLHSEGHLERNGNMKCLAYAENGIRAHNLHPKASGFQRRESPMAFDRSIDAQRKDPPRRVKGEMIHFRRGRDVKLNNDFKSFGVQDTTDDMALQRRPS</sequence>
<organism evidence="3 4">
    <name type="scientific">Dendrobium thyrsiflorum</name>
    <name type="common">Pinecone-like raceme dendrobium</name>
    <name type="synonym">Orchid</name>
    <dbReference type="NCBI Taxonomy" id="117978"/>
    <lineage>
        <taxon>Eukaryota</taxon>
        <taxon>Viridiplantae</taxon>
        <taxon>Streptophyta</taxon>
        <taxon>Embryophyta</taxon>
        <taxon>Tracheophyta</taxon>
        <taxon>Spermatophyta</taxon>
        <taxon>Magnoliopsida</taxon>
        <taxon>Liliopsida</taxon>
        <taxon>Asparagales</taxon>
        <taxon>Orchidaceae</taxon>
        <taxon>Epidendroideae</taxon>
        <taxon>Malaxideae</taxon>
        <taxon>Dendrobiinae</taxon>
        <taxon>Dendrobium</taxon>
    </lineage>
</organism>
<feature type="compositionally biased region" description="Polar residues" evidence="1">
    <location>
        <begin position="1127"/>
        <end position="1152"/>
    </location>
</feature>
<reference evidence="3 4" key="1">
    <citation type="journal article" date="2024" name="Plant Biotechnol. J.">
        <title>Dendrobium thyrsiflorum genome and its molecular insights into genes involved in important horticultural traits.</title>
        <authorList>
            <person name="Chen B."/>
            <person name="Wang J.Y."/>
            <person name="Zheng P.J."/>
            <person name="Li K.L."/>
            <person name="Liang Y.M."/>
            <person name="Chen X.F."/>
            <person name="Zhang C."/>
            <person name="Zhao X."/>
            <person name="He X."/>
            <person name="Zhang G.Q."/>
            <person name="Liu Z.J."/>
            <person name="Xu Q."/>
        </authorList>
    </citation>
    <scope>NUCLEOTIDE SEQUENCE [LARGE SCALE GENOMIC DNA]</scope>
    <source>
        <strain evidence="3">GZMU011</strain>
    </source>
</reference>
<evidence type="ECO:0000256" key="1">
    <source>
        <dbReference type="SAM" id="MobiDB-lite"/>
    </source>
</evidence>
<dbReference type="EMBL" id="JANQDX010000013">
    <property type="protein sequence ID" value="KAL0913232.1"/>
    <property type="molecule type" value="Genomic_DNA"/>
</dbReference>
<keyword evidence="4" id="KW-1185">Reference proteome</keyword>
<feature type="compositionally biased region" description="Polar residues" evidence="1">
    <location>
        <begin position="1215"/>
        <end position="1225"/>
    </location>
</feature>
<evidence type="ECO:0000256" key="2">
    <source>
        <dbReference type="SAM" id="SignalP"/>
    </source>
</evidence>
<feature type="region of interest" description="Disordered" evidence="1">
    <location>
        <begin position="1215"/>
        <end position="1322"/>
    </location>
</feature>
<feature type="compositionally biased region" description="Basic and acidic residues" evidence="1">
    <location>
        <begin position="964"/>
        <end position="980"/>
    </location>
</feature>
<feature type="compositionally biased region" description="Basic and acidic residues" evidence="1">
    <location>
        <begin position="1256"/>
        <end position="1271"/>
    </location>
</feature>
<feature type="region of interest" description="Disordered" evidence="1">
    <location>
        <begin position="920"/>
        <end position="980"/>
    </location>
</feature>
<gene>
    <name evidence="3" type="ORF">M5K25_016676</name>
</gene>
<feature type="signal peptide" evidence="2">
    <location>
        <begin position="1"/>
        <end position="20"/>
    </location>
</feature>
<feature type="region of interest" description="Disordered" evidence="1">
    <location>
        <begin position="1124"/>
        <end position="1191"/>
    </location>
</feature>
<protein>
    <submittedName>
        <fullName evidence="3">Uncharacterized protein</fullName>
    </submittedName>
</protein>
<evidence type="ECO:0000313" key="3">
    <source>
        <dbReference type="EMBL" id="KAL0913232.1"/>
    </source>
</evidence>
<proteinExistence type="predicted"/>
<keyword evidence="2" id="KW-0732">Signal</keyword>
<feature type="compositionally biased region" description="Polar residues" evidence="1">
    <location>
        <begin position="948"/>
        <end position="958"/>
    </location>
</feature>